<dbReference type="EMBL" id="CAIIXF020000003">
    <property type="protein sequence ID" value="CAH1778857.1"/>
    <property type="molecule type" value="Genomic_DNA"/>
</dbReference>
<name>A0A8J1USB0_OWEFU</name>
<evidence type="ECO:0000313" key="2">
    <source>
        <dbReference type="Proteomes" id="UP000749559"/>
    </source>
</evidence>
<dbReference type="Proteomes" id="UP000749559">
    <property type="component" value="Unassembled WGS sequence"/>
</dbReference>
<organism evidence="1 2">
    <name type="scientific">Owenia fusiformis</name>
    <name type="common">Polychaete worm</name>
    <dbReference type="NCBI Taxonomy" id="6347"/>
    <lineage>
        <taxon>Eukaryota</taxon>
        <taxon>Metazoa</taxon>
        <taxon>Spiralia</taxon>
        <taxon>Lophotrochozoa</taxon>
        <taxon>Annelida</taxon>
        <taxon>Polychaeta</taxon>
        <taxon>Sedentaria</taxon>
        <taxon>Canalipalpata</taxon>
        <taxon>Sabellida</taxon>
        <taxon>Oweniida</taxon>
        <taxon>Oweniidae</taxon>
        <taxon>Owenia</taxon>
    </lineage>
</organism>
<dbReference type="AlphaFoldDB" id="A0A8J1USB0"/>
<gene>
    <name evidence="1" type="ORF">OFUS_LOCUS5719</name>
</gene>
<reference evidence="1" key="1">
    <citation type="submission" date="2022-03" db="EMBL/GenBank/DDBJ databases">
        <authorList>
            <person name="Martin C."/>
        </authorList>
    </citation>
    <scope>NUCLEOTIDE SEQUENCE</scope>
</reference>
<comment type="caution">
    <text evidence="1">The sequence shown here is derived from an EMBL/GenBank/DDBJ whole genome shotgun (WGS) entry which is preliminary data.</text>
</comment>
<keyword evidence="2" id="KW-1185">Reference proteome</keyword>
<evidence type="ECO:0000313" key="1">
    <source>
        <dbReference type="EMBL" id="CAH1778857.1"/>
    </source>
</evidence>
<feature type="non-terminal residue" evidence="1">
    <location>
        <position position="1"/>
    </location>
</feature>
<accession>A0A8J1USB0</accession>
<dbReference type="OrthoDB" id="10058156at2759"/>
<protein>
    <submittedName>
        <fullName evidence="1">Uncharacterized protein</fullName>
    </submittedName>
</protein>
<proteinExistence type="predicted"/>
<sequence>NRVFLRIHISKNRVFLRIHISKNCVFLGIHQSKCHVFLWTHKSKNCVFLRIHQLKRHVFLRIHKSRLHMFLRTHWSNHIVKIPQGKPRTLVPPGTQVPPGSSEVISTQISLDNCNTLKSAMVPDSNSKAKLDQILKTNEKVFTQKGLIKGYQVHLHVEKDATLIFHRPRPTPYALKPLIEHEMIESFGMNLE</sequence>